<sequence length="45" mass="5103">MKKRISKQNIPNVIVSAVQANIFHTYMTDQSVIPTTLTCEFHLPS</sequence>
<reference evidence="1" key="2">
    <citation type="journal article" date="2015" name="Data Brief">
        <title>Shoot transcriptome of the giant reed, Arundo donax.</title>
        <authorList>
            <person name="Barrero R.A."/>
            <person name="Guerrero F.D."/>
            <person name="Moolhuijzen P."/>
            <person name="Goolsby J.A."/>
            <person name="Tidwell J."/>
            <person name="Bellgard S.E."/>
            <person name="Bellgard M.I."/>
        </authorList>
    </citation>
    <scope>NUCLEOTIDE SEQUENCE</scope>
    <source>
        <tissue evidence="1">Shoot tissue taken approximately 20 cm above the soil surface</tissue>
    </source>
</reference>
<proteinExistence type="predicted"/>
<reference evidence="1" key="1">
    <citation type="submission" date="2014-09" db="EMBL/GenBank/DDBJ databases">
        <authorList>
            <person name="Magalhaes I.L.F."/>
            <person name="Oliveira U."/>
            <person name="Santos F.R."/>
            <person name="Vidigal T.H.D.A."/>
            <person name="Brescovit A.D."/>
            <person name="Santos A.J."/>
        </authorList>
    </citation>
    <scope>NUCLEOTIDE SEQUENCE</scope>
    <source>
        <tissue evidence="1">Shoot tissue taken approximately 20 cm above the soil surface</tissue>
    </source>
</reference>
<evidence type="ECO:0000313" key="1">
    <source>
        <dbReference type="EMBL" id="JAE30830.1"/>
    </source>
</evidence>
<dbReference type="EMBL" id="GBRH01167066">
    <property type="protein sequence ID" value="JAE30830.1"/>
    <property type="molecule type" value="Transcribed_RNA"/>
</dbReference>
<protein>
    <submittedName>
        <fullName evidence="1">Uncharacterized protein</fullName>
    </submittedName>
</protein>
<organism evidence="1">
    <name type="scientific">Arundo donax</name>
    <name type="common">Giant reed</name>
    <name type="synonym">Donax arundinaceus</name>
    <dbReference type="NCBI Taxonomy" id="35708"/>
    <lineage>
        <taxon>Eukaryota</taxon>
        <taxon>Viridiplantae</taxon>
        <taxon>Streptophyta</taxon>
        <taxon>Embryophyta</taxon>
        <taxon>Tracheophyta</taxon>
        <taxon>Spermatophyta</taxon>
        <taxon>Magnoliopsida</taxon>
        <taxon>Liliopsida</taxon>
        <taxon>Poales</taxon>
        <taxon>Poaceae</taxon>
        <taxon>PACMAD clade</taxon>
        <taxon>Arundinoideae</taxon>
        <taxon>Arundineae</taxon>
        <taxon>Arundo</taxon>
    </lineage>
</organism>
<name>A0A0A9H0S6_ARUDO</name>
<dbReference type="AlphaFoldDB" id="A0A0A9H0S6"/>
<accession>A0A0A9H0S6</accession>